<dbReference type="EMBL" id="CAJNNV010027512">
    <property type="protein sequence ID" value="CAE8620556.1"/>
    <property type="molecule type" value="Genomic_DNA"/>
</dbReference>
<evidence type="ECO:0000313" key="3">
    <source>
        <dbReference type="Proteomes" id="UP000654075"/>
    </source>
</evidence>
<proteinExistence type="predicted"/>
<evidence type="ECO:0008006" key="4">
    <source>
        <dbReference type="Google" id="ProtNLM"/>
    </source>
</evidence>
<feature type="region of interest" description="Disordered" evidence="1">
    <location>
        <begin position="1005"/>
        <end position="1026"/>
    </location>
</feature>
<sequence length="3704" mass="403006">MSADAEGPEPWEEQLLRAGPLTSQQLSLFLDKWGIPKDVEQTFCRELRFAPEEIIRCLSSISGFSGSPVRAARAARDARSRRGEELRQMKGHLKRSWAKTIQELAEIEGVNQQEGIETPEIPVQESPVRDPSQSGQQQVRAGADLEDHSMARPAHMASGDEVTALMKARQWAKPEQWTMTVQHWVDIVGACTETPQYKSVMEQKKTVNMHDVCRLFVKPWSEGTGCCLAVLMSREVVCNAQLMVSHCWGEDVSETKESLLQHAVRHELPMTVPIWFCVFSNYQPEDGVGPKLEHQLALEPFASVIRNPSLKAANGGHGMVALHTTTDDLYSRLWCVHEVERAIVEEDVEIKASMSQKYIDLMVGRVEQFLGLGATLNDCFRAAGIQVQTAKARCSSKDDEEKLVKLILQQANGFDGLDKVVENFRREQLPDIIFEKLIRKGLTRLDGASTSARANAAVVFAACQAHGAGQLQHATTNPEVSERIRLAGLLGNDELRWQDIEVLDLGDLQMTLIRKGLLTLDGASTSARADAAIVFAACQMHGGGQLEHATNPEVRERIRLALRGGNRFCDAKLRWQDLEVIDLEDLKLGQILRLGVRTLPELRQITKLSLALAGEGLGAKGCKTLFGAMAQLKLITDLSLFLASNKLGADGGKAVSEGIAQLKQITKLSLNLEHNCLGYKGGQAVSKAIAQLKQITDLSLDLRNNGLGDEGSQAVFEAIAQLKQITDLSLDLSYNSLSAKGCKTLFEAMAQLKQITTLSLNLRDNKLGADGGKAVSEGIAQLKQITKLSLDLSVNRLGDKGGQAVSEGIAQLKQITKLSLTLRDNDLDDKGGQAVFEAIAQLKQITDLSLTLEGNKLSAEGRKAVSEGIAQLKHITNLPRPQIRFRILRGPEPWEEQLLRAGPLTSQQLSLFLDKWGISKDVEQTFCRELRFAPEEIIRCLSSISGFSGSPVRAARAARDARSRRGEELRQMKGHLKRSWAKTIQELAEIEGVNQQEGIETPEIPVQESPVRDPSQSGQQQVRAGADLEDHSMARPAHMASGDEVTALMKARQWEKPEQWTMTVQHWVDIVGACTETPQYKSVMEQKKTVNMHDVCRLFVKPWSEGTGCSLAVLMSREVVCNAQLMVSHCWGEDVSETKESLLQHAVRHELPMTVPIWFCVFSNYQPEDGVGPKLEHQLALEPFASVIRNPSLKAANGGHGMVALHTTTDDLYSRLWCVHEVERAIVEEDVEIKASMSQKYIDLMVGRVEQFLGLGATLNDCFRAAGVQVQTAKARCSSKDDEEKLVKLILQQANGFDGLDKVVENFRREQLPDIIFETLIRKGLLTLDGASTSARADAAIVFAACQMHGGGQLEHATNPEVRERISLALRRGNRFCDDKLRWQDLEVIDLEDLKLGQIFRLGVRTLAEDITQLRQNTKLSLALAGEGLGAKGCKTLFEAMAQLKQITDLSLDLKSNKLGFEGGQAVFEAIAQLKQITDLSLNLGDNDLGADGCQAVSEGIAQLKQITKLSLTLEDNGLGDESGQAVFEAIAQLKQITDLSLNLGDNHLGADGCQAVSEGIAQLKQITKLNLNLKRNGLGADGCQAVSEGIAQLKQITKLSLTLEDNNLGDESGQAVFEAIAQLKQITDLSLNLKRNNLGFEGGIAVSEGIAQLKQITDLNLNLAFNDLSADGGRAVSEGIVQLKQITDLSLTLEGNDLGDKGGQAVFEAIAQLKQITTLSLDLADNDLSADGGRAVSEGIAQLKQITTLSLNLADQDLSDSDDGMRFSSYVPMIRLKASEPYGAPLLAVLSAVSLGLKFVFASFALSWGPEPWEEQLLRAGPLTSQQLSLFLDKWGISKDVEQTFCRELRFAPEEIIRCLSSISGLSGSPVRAARAARDARSRRGEELRQMKGHLKRSWAKTIQELAEIEGANLEDLSMARPAHMASGDEVTALMKARQWEKPEQWTMTVQHWVDIVGACTETPQYKSVMEQKKTVNMHDVCRVFVKPWSEGTGCSLAVLMSREVVCNAQLMVSHCWGEDVSETKESLLQHAVRHELPMTVPIWFCVFSNYQPEDGVGPKLEHQLALEPFASVIRNPSLKAANGGHGMVALHTTTDDLYSRLWCVHEVERAIVEEDVEIIASMSQKYIDLMVGRVEQFLGLGATLNDCFRAAGVQVQTAKARCSSKDDEEKLVKLILQQANGFDGLDKVVENFRREQLPDIIFETLIRKGLLTLDGASTSARANAAVVLAACQAHGAGQLQHATTNPEVSERIRLAGLLGNDELRWQDIEVLDLEDLQMTLIRKGLLTLDGASTSARANAAVVLAACQAHGAGQLQHATTNPEVSERIRLAGLLGNDELRWQDIEVLDLEDLQMTLIRKGLLTLDGASTSARADAAIVFAACQMHGGGQLEHATNPEVRERIRLALRGGNRFCDEKLRWQDLEVIDLEDLKLGQIFRLGVRTLPELRQITKLSLALAGEGLGAKGGKTLSEALAQLKQITNLSLNLGRNGLGDEGGKAVSEGIAQLKQITDLSLDLGSNKLGFESGIVLSEAIVQLKQITKLNLNLTGNGLGFEGSKAVSEGIAQLKQIADLSLDLKSNDLGADGGQAVSEGIAQLKQITKLSLNLRDNDLGADGGQAVSEGIAQLKQITDLSLDLSYNSLGDESGQAVFEAIAQLKQITTPSLDLAGNDLSTDGCQAVSEALAQLKQITTLSLNLGRNGLGAKGCKAVSEGIAQLEQITKLNLNLEGNNLGFEGSKAVSEGIAQLKQITDLSLDLTNNHLGFDGGRAVSEGIKLKQITKLNLNLWYNGLGAKGCKAVSEGIAQLKQITKLSLNLRYNDLGADGGQAVFEAIAQLKQITKLSLTLRDNDLDDKGGQAVFEAIAQLKQITDLSLGFEGNKLSAEGRKAVSEGIAQLKHITNLSLASEPYGAPLLAVLSAVTMSADAEGPEPWEEQLLRAGPLTSQQLSLFLDKWGISKDVEQTFCRELRFAPEEIIRCLSSISGLSGSPVRAARAARDARSRRGEELRQMKGHLKRSWAKTIQELAEIEGANLEDLSMARPAHMASGDEVTALMKARQWEKPEQWTMTVQHWVDIVGACTETPQYKSVMEQKKTVNMHDVCRVFVKPWSEGAGCSLAVLMSREVVCNAQLMVSHCWGEDVSETKESLLQHAVRHELPMTVPIWFCVFSNYQPEDGVGPKLEHQLALEPFASVIRNPSLKAANGGHGMVALHTTTDDLYSRLWCVHEVERAIVEEDVEIIASMSQKYIDLMVGRVEQFLGLGATLNDCFRAAGVQLILQQANGFDGLDKVMHGGGQLEHATTNPEVSERIRLAGLLGNDELRWQDIEMHGGGQLEHATNPEKLRWQDLEVIDLEDLKLGQILRLGVRTLPELRQITKLSLALAGECLGAKGCKTLFGAMAQLKLITDLSLDLESNKLGFEGGIVLSEAIVQLKQITKLNLNLKRNNLGFEGGIAVSEGIAQLKLITDLSLDLEGSDLGAEGGQAVFEAIAQLKQITKLSLNLGDNDLGADGGQAVSEGIAQLKQITDLNLSLAGNKLGAVGGQALKQITDLSLDLSLNSLRDKGGQAVFEAIAQLKQITDLSLDLGYNGLGDESGQAVFEAIAQLKQITDLSLDLKDNKLSADGGRAVSEGIAQLKPITTLSLDLADNGLGAEGGKAVAEAIAQLKQITDLSLDLRYNDLSAEGGKAVSEGIAQLKHITNLSLEL</sequence>
<dbReference type="Proteomes" id="UP000654075">
    <property type="component" value="Unassembled WGS sequence"/>
</dbReference>
<dbReference type="InterPro" id="IPR032675">
    <property type="entry name" value="LRR_dom_sf"/>
</dbReference>
<keyword evidence="3" id="KW-1185">Reference proteome</keyword>
<dbReference type="PANTHER" id="PTHR24114:SF2">
    <property type="entry name" value="F-BOX DOMAIN-CONTAINING PROTEIN-RELATED"/>
    <property type="match status" value="1"/>
</dbReference>
<evidence type="ECO:0000313" key="2">
    <source>
        <dbReference type="EMBL" id="CAE8620556.1"/>
    </source>
</evidence>
<dbReference type="Gene3D" id="3.80.10.10">
    <property type="entry name" value="Ribonuclease Inhibitor"/>
    <property type="match status" value="15"/>
</dbReference>
<dbReference type="OMA" id="VFCAVQQ"/>
<accession>A0A813G8L2</accession>
<evidence type="ECO:0000256" key="1">
    <source>
        <dbReference type="SAM" id="MobiDB-lite"/>
    </source>
</evidence>
<dbReference type="InterPro" id="IPR001611">
    <property type="entry name" value="Leu-rich_rpt"/>
</dbReference>
<dbReference type="SMART" id="SM00368">
    <property type="entry name" value="LRR_RI"/>
    <property type="match status" value="41"/>
</dbReference>
<dbReference type="InterPro" id="IPR052394">
    <property type="entry name" value="LRR-containing"/>
</dbReference>
<name>A0A813G8L2_POLGL</name>
<gene>
    <name evidence="2" type="ORF">PGLA1383_LOCUS38112</name>
</gene>
<organism evidence="2 3">
    <name type="scientific">Polarella glacialis</name>
    <name type="common">Dinoflagellate</name>
    <dbReference type="NCBI Taxonomy" id="89957"/>
    <lineage>
        <taxon>Eukaryota</taxon>
        <taxon>Sar</taxon>
        <taxon>Alveolata</taxon>
        <taxon>Dinophyceae</taxon>
        <taxon>Suessiales</taxon>
        <taxon>Suessiaceae</taxon>
        <taxon>Polarella</taxon>
    </lineage>
</organism>
<dbReference type="Pfam" id="PF13516">
    <property type="entry name" value="LRR_6"/>
    <property type="match status" value="10"/>
</dbReference>
<dbReference type="SUPFAM" id="SSF52047">
    <property type="entry name" value="RNI-like"/>
    <property type="match status" value="5"/>
</dbReference>
<comment type="caution">
    <text evidence="2">The sequence shown here is derived from an EMBL/GenBank/DDBJ whole genome shotgun (WGS) entry which is preliminary data.</text>
</comment>
<protein>
    <recommendedName>
        <fullName evidence="4">Protein NLRC3</fullName>
    </recommendedName>
</protein>
<reference evidence="2" key="1">
    <citation type="submission" date="2021-02" db="EMBL/GenBank/DDBJ databases">
        <authorList>
            <person name="Dougan E. K."/>
            <person name="Rhodes N."/>
            <person name="Thang M."/>
            <person name="Chan C."/>
        </authorList>
    </citation>
    <scope>NUCLEOTIDE SEQUENCE</scope>
</reference>
<dbReference type="PANTHER" id="PTHR24114">
    <property type="entry name" value="LEUCINE RICH REPEAT FAMILY PROTEIN"/>
    <property type="match status" value="1"/>
</dbReference>
<feature type="region of interest" description="Disordered" evidence="1">
    <location>
        <begin position="122"/>
        <end position="143"/>
    </location>
</feature>
<dbReference type="OrthoDB" id="8436363at2759"/>